<dbReference type="Pfam" id="PF11959">
    <property type="entry name" value="DUF3473"/>
    <property type="match status" value="1"/>
</dbReference>
<dbReference type="EMBL" id="DTPI01000035">
    <property type="protein sequence ID" value="HGE67011.1"/>
    <property type="molecule type" value="Genomic_DNA"/>
</dbReference>
<gene>
    <name evidence="2" type="ORF">ENX77_07870</name>
</gene>
<dbReference type="PANTHER" id="PTHR47561">
    <property type="entry name" value="POLYSACCHARIDE DEACETYLASE FAMILY PROTEIN (AFU_ORTHOLOGUE AFUA_6G05030)"/>
    <property type="match status" value="1"/>
</dbReference>
<dbReference type="Pfam" id="PF01522">
    <property type="entry name" value="Polysacc_deac_1"/>
    <property type="match status" value="1"/>
</dbReference>
<sequence>MINALTIDVEHWWCNEFLKKYLPEKREDQLFDSVKFILDILDKYNVKATFFVLGSAVEDHPEALEMIHDRGHEIGSHAYSHEPLYKLTREKFEEEIKRSIEIIRRITGEKPSGFRAPHFSIDNRTKWAFEILEKYGFKYDSSVFPIKTNLYGVPNAPLNPYRPSKEDVSKHDPEGRIIEFPLSVLRLAKINIPISGGFYLRTIPLRFIKWALKKVNKERPAVVYIHPWEIYPYTHRVKAPLLARFEAYHGTGLPALKKFEVLLKEFKFKPIGEVIEDL</sequence>
<dbReference type="GO" id="GO:0005975">
    <property type="term" value="P:carbohydrate metabolic process"/>
    <property type="evidence" value="ECO:0007669"/>
    <property type="project" value="InterPro"/>
</dbReference>
<dbReference type="InterPro" id="IPR022560">
    <property type="entry name" value="DUF3473"/>
</dbReference>
<comment type="caution">
    <text evidence="2">The sequence shown here is derived from an EMBL/GenBank/DDBJ whole genome shotgun (WGS) entry which is preliminary data.</text>
</comment>
<dbReference type="PANTHER" id="PTHR47561:SF1">
    <property type="entry name" value="POLYSACCHARIDE DEACETYLASE FAMILY PROTEIN (AFU_ORTHOLOGUE AFUA_6G05030)"/>
    <property type="match status" value="1"/>
</dbReference>
<dbReference type="GO" id="GO:0016810">
    <property type="term" value="F:hydrolase activity, acting on carbon-nitrogen (but not peptide) bonds"/>
    <property type="evidence" value="ECO:0007669"/>
    <property type="project" value="InterPro"/>
</dbReference>
<proteinExistence type="predicted"/>
<reference evidence="2" key="1">
    <citation type="journal article" date="2020" name="mSystems">
        <title>Genome- and Community-Level Interaction Insights into Carbon Utilization and Element Cycling Functions of Hydrothermarchaeota in Hydrothermal Sediment.</title>
        <authorList>
            <person name="Zhou Z."/>
            <person name="Liu Y."/>
            <person name="Xu W."/>
            <person name="Pan J."/>
            <person name="Luo Z.H."/>
            <person name="Li M."/>
        </authorList>
    </citation>
    <scope>NUCLEOTIDE SEQUENCE [LARGE SCALE GENOMIC DNA]</scope>
    <source>
        <strain evidence="2">SpSt-97</strain>
    </source>
</reference>
<feature type="domain" description="NodB homology" evidence="1">
    <location>
        <begin position="20"/>
        <end position="278"/>
    </location>
</feature>
<dbReference type="AlphaFoldDB" id="A0A7C3UCX4"/>
<dbReference type="InterPro" id="IPR045235">
    <property type="entry name" value="PuuE_HpPgdA-like"/>
</dbReference>
<dbReference type="CDD" id="cd10941">
    <property type="entry name" value="CE4_PuuE_HpPgdA_like_2"/>
    <property type="match status" value="1"/>
</dbReference>
<protein>
    <submittedName>
        <fullName evidence="2">DUF3473 domain-containing protein</fullName>
    </submittedName>
</protein>
<organism evidence="2">
    <name type="scientific">Geoglobus ahangari</name>
    <dbReference type="NCBI Taxonomy" id="113653"/>
    <lineage>
        <taxon>Archaea</taxon>
        <taxon>Methanobacteriati</taxon>
        <taxon>Methanobacteriota</taxon>
        <taxon>Archaeoglobi</taxon>
        <taxon>Archaeoglobales</taxon>
        <taxon>Archaeoglobaceae</taxon>
        <taxon>Geoglobus</taxon>
    </lineage>
</organism>
<dbReference type="InterPro" id="IPR002509">
    <property type="entry name" value="NODB_dom"/>
</dbReference>
<evidence type="ECO:0000259" key="1">
    <source>
        <dbReference type="PROSITE" id="PS51677"/>
    </source>
</evidence>
<dbReference type="PROSITE" id="PS51677">
    <property type="entry name" value="NODB"/>
    <property type="match status" value="1"/>
</dbReference>
<name>A0A7C3UCX4_9EURY</name>
<evidence type="ECO:0000313" key="2">
    <source>
        <dbReference type="EMBL" id="HGE67011.1"/>
    </source>
</evidence>
<accession>A0A7C3UCX4</accession>
<dbReference type="Gene3D" id="3.20.20.370">
    <property type="entry name" value="Glycoside hydrolase/deacetylase"/>
    <property type="match status" value="1"/>
</dbReference>
<dbReference type="InterPro" id="IPR011330">
    <property type="entry name" value="Glyco_hydro/deAcase_b/a-brl"/>
</dbReference>
<dbReference type="SUPFAM" id="SSF88713">
    <property type="entry name" value="Glycoside hydrolase/deacetylase"/>
    <property type="match status" value="1"/>
</dbReference>